<organism evidence="1 2">
    <name type="scientific">Stylosanthes scabra</name>
    <dbReference type="NCBI Taxonomy" id="79078"/>
    <lineage>
        <taxon>Eukaryota</taxon>
        <taxon>Viridiplantae</taxon>
        <taxon>Streptophyta</taxon>
        <taxon>Embryophyta</taxon>
        <taxon>Tracheophyta</taxon>
        <taxon>Spermatophyta</taxon>
        <taxon>Magnoliopsida</taxon>
        <taxon>eudicotyledons</taxon>
        <taxon>Gunneridae</taxon>
        <taxon>Pentapetalae</taxon>
        <taxon>rosids</taxon>
        <taxon>fabids</taxon>
        <taxon>Fabales</taxon>
        <taxon>Fabaceae</taxon>
        <taxon>Papilionoideae</taxon>
        <taxon>50 kb inversion clade</taxon>
        <taxon>dalbergioids sensu lato</taxon>
        <taxon>Dalbergieae</taxon>
        <taxon>Pterocarpus clade</taxon>
        <taxon>Stylosanthes</taxon>
    </lineage>
</organism>
<proteinExistence type="predicted"/>
<evidence type="ECO:0000313" key="2">
    <source>
        <dbReference type="Proteomes" id="UP001341840"/>
    </source>
</evidence>
<evidence type="ECO:0000313" key="1">
    <source>
        <dbReference type="EMBL" id="MED6125259.1"/>
    </source>
</evidence>
<gene>
    <name evidence="1" type="ORF">PIB30_066951</name>
</gene>
<accession>A0ABU6RMU0</accession>
<dbReference type="Proteomes" id="UP001341840">
    <property type="component" value="Unassembled WGS sequence"/>
</dbReference>
<reference evidence="1 2" key="1">
    <citation type="journal article" date="2023" name="Plants (Basel)">
        <title>Bridging the Gap: Combining Genomics and Transcriptomics Approaches to Understand Stylosanthes scabra, an Orphan Legume from the Brazilian Caatinga.</title>
        <authorList>
            <person name="Ferreira-Neto J.R.C."/>
            <person name="da Silva M.D."/>
            <person name="Binneck E."/>
            <person name="de Melo N.F."/>
            <person name="da Silva R.H."/>
            <person name="de Melo A.L.T.M."/>
            <person name="Pandolfi V."/>
            <person name="Bustamante F.O."/>
            <person name="Brasileiro-Vidal A.C."/>
            <person name="Benko-Iseppon A.M."/>
        </authorList>
    </citation>
    <scope>NUCLEOTIDE SEQUENCE [LARGE SCALE GENOMIC DNA]</scope>
    <source>
        <tissue evidence="1">Leaves</tissue>
    </source>
</reference>
<keyword evidence="2" id="KW-1185">Reference proteome</keyword>
<name>A0ABU6RMU0_9FABA</name>
<dbReference type="EMBL" id="JASCZI010030899">
    <property type="protein sequence ID" value="MED6125259.1"/>
    <property type="molecule type" value="Genomic_DNA"/>
</dbReference>
<comment type="caution">
    <text evidence="1">The sequence shown here is derived from an EMBL/GenBank/DDBJ whole genome shotgun (WGS) entry which is preliminary data.</text>
</comment>
<protein>
    <submittedName>
        <fullName evidence="1">Uncharacterized protein</fullName>
    </submittedName>
</protein>
<sequence>MDFDASVVDCLNQTIDEDPEEVLRDSTNASEEIQQEQVPLPLKSVVEECVIEDNDEAVIRPNKTYLALSNEVGGSSNLNFLEKDVCLKTDICGFLYTSKMSFGMEQKELEDDVADSKGVLHCVSSSLIELQFQQEYTSDMFKDVQEQFLKKADCIVKVISKEGEMHSLLVGQQKLISDNPVVDTYRVSFDLVV</sequence>